<dbReference type="AlphaFoldDB" id="A0A286UL22"/>
<dbReference type="Pfam" id="PF22437">
    <property type="entry name" value="DBF4_BRCT"/>
    <property type="match status" value="1"/>
</dbReference>
<dbReference type="FunFam" id="6.10.250.3410:FF:000001">
    <property type="entry name" value="Protein DBF4 homolog A"/>
    <property type="match status" value="1"/>
</dbReference>
<dbReference type="InterPro" id="IPR051590">
    <property type="entry name" value="Replication_Regulatory_Kinase"/>
</dbReference>
<dbReference type="Gene3D" id="3.40.50.10190">
    <property type="entry name" value="BRCT domain"/>
    <property type="match status" value="1"/>
</dbReference>
<dbReference type="Gene3D" id="6.10.250.3410">
    <property type="entry name" value="DBF zinc finger"/>
    <property type="match status" value="1"/>
</dbReference>
<dbReference type="Proteomes" id="UP000217199">
    <property type="component" value="Unassembled WGS sequence"/>
</dbReference>
<dbReference type="GO" id="GO:0031431">
    <property type="term" value="C:Dbf4-dependent protein kinase complex"/>
    <property type="evidence" value="ECO:0007669"/>
    <property type="project" value="TreeGrafter"/>
</dbReference>
<dbReference type="PANTHER" id="PTHR15375:SF26">
    <property type="entry name" value="PROTEIN CHIFFON"/>
    <property type="match status" value="1"/>
</dbReference>
<keyword evidence="8" id="KW-1185">Reference proteome</keyword>
<name>A0A286UL22_9AGAM</name>
<gene>
    <name evidence="7" type="ORF">PNOK_0289500</name>
</gene>
<dbReference type="InterPro" id="IPR006572">
    <property type="entry name" value="Znf_DBF"/>
</dbReference>
<evidence type="ECO:0000313" key="7">
    <source>
        <dbReference type="EMBL" id="PAV20268.1"/>
    </source>
</evidence>
<evidence type="ECO:0000256" key="2">
    <source>
        <dbReference type="ARBA" id="ARBA00022771"/>
    </source>
</evidence>
<feature type="domain" description="DBF4-type" evidence="6">
    <location>
        <begin position="478"/>
        <end position="527"/>
    </location>
</feature>
<dbReference type="Pfam" id="PF08630">
    <property type="entry name" value="Dfp1_Him1_M"/>
    <property type="match status" value="1"/>
</dbReference>
<evidence type="ECO:0000313" key="8">
    <source>
        <dbReference type="Proteomes" id="UP000217199"/>
    </source>
</evidence>
<evidence type="ECO:0000256" key="1">
    <source>
        <dbReference type="ARBA" id="ARBA00022723"/>
    </source>
</evidence>
<dbReference type="SMART" id="SM00586">
    <property type="entry name" value="ZnF_DBF"/>
    <property type="match status" value="1"/>
</dbReference>
<comment type="caution">
    <text evidence="7">The sequence shown here is derived from an EMBL/GenBank/DDBJ whole genome shotgun (WGS) entry which is preliminary data.</text>
</comment>
<reference evidence="7 8" key="1">
    <citation type="journal article" date="2017" name="Mol. Ecol.">
        <title>Comparative and population genomic landscape of Phellinus noxius: A hypervariable fungus causing root rot in trees.</title>
        <authorList>
            <person name="Chung C.L."/>
            <person name="Lee T.J."/>
            <person name="Akiba M."/>
            <person name="Lee H.H."/>
            <person name="Kuo T.H."/>
            <person name="Liu D."/>
            <person name="Ke H.M."/>
            <person name="Yokoi T."/>
            <person name="Roa M.B."/>
            <person name="Lu M.J."/>
            <person name="Chang Y.Y."/>
            <person name="Ann P.J."/>
            <person name="Tsai J.N."/>
            <person name="Chen C.Y."/>
            <person name="Tzean S.S."/>
            <person name="Ota Y."/>
            <person name="Hattori T."/>
            <person name="Sahashi N."/>
            <person name="Liou R.F."/>
            <person name="Kikuchi T."/>
            <person name="Tsai I.J."/>
        </authorList>
    </citation>
    <scope>NUCLEOTIDE SEQUENCE [LARGE SCALE GENOMIC DNA]</scope>
    <source>
        <strain evidence="7 8">FFPRI411160</strain>
    </source>
</reference>
<dbReference type="EMBL" id="NBII01000003">
    <property type="protein sequence ID" value="PAV20268.1"/>
    <property type="molecule type" value="Genomic_DNA"/>
</dbReference>
<dbReference type="PROSITE" id="PS51265">
    <property type="entry name" value="ZF_DBF4"/>
    <property type="match status" value="1"/>
</dbReference>
<evidence type="ECO:0000256" key="3">
    <source>
        <dbReference type="ARBA" id="ARBA00022833"/>
    </source>
</evidence>
<dbReference type="InterPro" id="IPR038545">
    <property type="entry name" value="Znf_DBF_sf"/>
</dbReference>
<evidence type="ECO:0000256" key="5">
    <source>
        <dbReference type="SAM" id="MobiDB-lite"/>
    </source>
</evidence>
<dbReference type="GO" id="GO:0043539">
    <property type="term" value="F:protein serine/threonine kinase activator activity"/>
    <property type="evidence" value="ECO:0007669"/>
    <property type="project" value="TreeGrafter"/>
</dbReference>
<evidence type="ECO:0000259" key="6">
    <source>
        <dbReference type="PROSITE" id="PS51265"/>
    </source>
</evidence>
<keyword evidence="1" id="KW-0479">Metal-binding</keyword>
<dbReference type="GO" id="GO:1901987">
    <property type="term" value="P:regulation of cell cycle phase transition"/>
    <property type="evidence" value="ECO:0007669"/>
    <property type="project" value="TreeGrafter"/>
</dbReference>
<keyword evidence="3" id="KW-0862">Zinc</keyword>
<organism evidence="7 8">
    <name type="scientific">Pyrrhoderma noxium</name>
    <dbReference type="NCBI Taxonomy" id="2282107"/>
    <lineage>
        <taxon>Eukaryota</taxon>
        <taxon>Fungi</taxon>
        <taxon>Dikarya</taxon>
        <taxon>Basidiomycota</taxon>
        <taxon>Agaricomycotina</taxon>
        <taxon>Agaricomycetes</taxon>
        <taxon>Hymenochaetales</taxon>
        <taxon>Hymenochaetaceae</taxon>
        <taxon>Pyrrhoderma</taxon>
    </lineage>
</organism>
<sequence length="587" mass="66783">MATVSRQPLAPRLQLTPNLKRARSPDPHAYHALHEINAVKRHRTQSAATKENIPDKEKRRAEREALKEEFRIKYTRAFPSWTFYFDIPDAERDALAPRILYLNGHIAKFFSNEVTHFITNRTIPESFVEHNKENVTRPFLNGGVKSPIKLKGIPDEVLTTGYETLVRKAKQFGMKIWDTSKLDSVLSRCCVPTLLSNTNSQAPRTLTSLLESEKRYGTTTERDPTQRRHDYHYFSKGCYFVLVEDARQELATIAALEYPVSRVGDGKERGSWPVPHCHPRSRGPFIEYNEREERRREKQEQMEKERAERRQADLKKLKMKQTRFRKQSDLRRTVSMNNLHKTQKDAFDCFPSASHNDDASGFDSTATVALPSYVAASGNSISLTSTFGTTSTMGYGSSTLSGLTTGASSLRLGLRGRFPNEVLTSRRLTEKERTRSASMSKASASSAMMPPPDIPTRRQTLLRKSKSTNTLRLAKRNEKSKPGYCESCRQKFEDFKDHIGGRRHQKFANTAANFIQLDYALNRVRRRTRTEVEKVDLEVESRRQNVTSSTLKTALGKGLTLLGYKRRGSIPLAIPTGGRRCIGLDGY</sequence>
<dbReference type="OrthoDB" id="21380at2759"/>
<feature type="region of interest" description="Disordered" evidence="5">
    <location>
        <begin position="427"/>
        <end position="457"/>
    </location>
</feature>
<dbReference type="PANTHER" id="PTHR15375">
    <property type="entry name" value="ACTIVATOR OF S-PHASE KINASE-RELATED"/>
    <property type="match status" value="1"/>
</dbReference>
<dbReference type="InterPro" id="IPR013939">
    <property type="entry name" value="Regulatory_Dfp1/Him1"/>
</dbReference>
<dbReference type="GO" id="GO:0008270">
    <property type="term" value="F:zinc ion binding"/>
    <property type="evidence" value="ECO:0007669"/>
    <property type="project" value="UniProtKB-KW"/>
</dbReference>
<dbReference type="STRING" id="2282107.A0A286UL22"/>
<keyword evidence="2 4" id="KW-0863">Zinc-finger</keyword>
<dbReference type="GO" id="GO:0003676">
    <property type="term" value="F:nucleic acid binding"/>
    <property type="evidence" value="ECO:0007669"/>
    <property type="project" value="InterPro"/>
</dbReference>
<dbReference type="Pfam" id="PF07535">
    <property type="entry name" value="zf-DBF"/>
    <property type="match status" value="1"/>
</dbReference>
<dbReference type="InParanoid" id="A0A286UL22"/>
<dbReference type="FunCoup" id="A0A286UL22">
    <property type="interactions" value="78"/>
</dbReference>
<feature type="region of interest" description="Disordered" evidence="5">
    <location>
        <begin position="289"/>
        <end position="314"/>
    </location>
</feature>
<proteinExistence type="predicted"/>
<dbReference type="InterPro" id="IPR036420">
    <property type="entry name" value="BRCT_dom_sf"/>
</dbReference>
<dbReference type="GO" id="GO:0010571">
    <property type="term" value="P:positive regulation of nuclear cell cycle DNA replication"/>
    <property type="evidence" value="ECO:0007669"/>
    <property type="project" value="TreeGrafter"/>
</dbReference>
<feature type="compositionally biased region" description="Low complexity" evidence="5">
    <location>
        <begin position="436"/>
        <end position="448"/>
    </location>
</feature>
<dbReference type="InterPro" id="IPR055116">
    <property type="entry name" value="DBF4_BRCT"/>
</dbReference>
<accession>A0A286UL22</accession>
<protein>
    <submittedName>
        <fullName evidence="7">G1 s regulator</fullName>
    </submittedName>
</protein>
<evidence type="ECO:0000256" key="4">
    <source>
        <dbReference type="PROSITE-ProRule" id="PRU00600"/>
    </source>
</evidence>